<evidence type="ECO:0000313" key="2">
    <source>
        <dbReference type="Proteomes" id="UP001056336"/>
    </source>
</evidence>
<evidence type="ECO:0008006" key="3">
    <source>
        <dbReference type="Google" id="ProtNLM"/>
    </source>
</evidence>
<gene>
    <name evidence="1" type="ORF">M6D93_14330</name>
</gene>
<evidence type="ECO:0000313" key="1">
    <source>
        <dbReference type="EMBL" id="UQX87470.1"/>
    </source>
</evidence>
<sequence>MKPSFIVGALVGYVLGARAGRERYEDIVAIARRVAGSQTIQSTAGVLQAQAGELAARARDRVLDHIPLLKTQTHAAPSARVPANNGYHGTR</sequence>
<protein>
    <recommendedName>
        <fullName evidence="3">YtxH domain-containing protein</fullName>
    </recommendedName>
</protein>
<name>A0ABY4QV33_9ACTN</name>
<proteinExistence type="predicted"/>
<accession>A0ABY4QV33</accession>
<keyword evidence="2" id="KW-1185">Reference proteome</keyword>
<reference evidence="1" key="1">
    <citation type="journal article" date="2018" name="Int. J. Syst. Evol. Microbiol.">
        <title>Jatrophihabitans telluris sp. nov., isolated from sediment soil of lava forest wetlands and the emended description of the genus Jatrophihabitans.</title>
        <authorList>
            <person name="Lee K.C."/>
            <person name="Suh M.K."/>
            <person name="Eom M.K."/>
            <person name="Kim K.K."/>
            <person name="Kim J.S."/>
            <person name="Kim D.S."/>
            <person name="Ko S.H."/>
            <person name="Shin Y.K."/>
            <person name="Lee J.S."/>
        </authorList>
    </citation>
    <scope>NUCLEOTIDE SEQUENCE</scope>
    <source>
        <strain evidence="1">N237</strain>
    </source>
</reference>
<dbReference type="Proteomes" id="UP001056336">
    <property type="component" value="Chromosome"/>
</dbReference>
<dbReference type="RefSeq" id="WP_249770019.1">
    <property type="nucleotide sequence ID" value="NZ_CP097332.1"/>
</dbReference>
<reference evidence="1" key="2">
    <citation type="submission" date="2022-05" db="EMBL/GenBank/DDBJ databases">
        <authorList>
            <person name="Kim J.-S."/>
            <person name="Lee K."/>
            <person name="Suh M."/>
            <person name="Eom M."/>
            <person name="Kim J.-S."/>
            <person name="Kim D.-S."/>
            <person name="Ko S.-H."/>
            <person name="Shin Y."/>
            <person name="Lee J.-S."/>
        </authorList>
    </citation>
    <scope>NUCLEOTIDE SEQUENCE</scope>
    <source>
        <strain evidence="1">N237</strain>
    </source>
</reference>
<organism evidence="1 2">
    <name type="scientific">Jatrophihabitans telluris</name>
    <dbReference type="NCBI Taxonomy" id="2038343"/>
    <lineage>
        <taxon>Bacteria</taxon>
        <taxon>Bacillati</taxon>
        <taxon>Actinomycetota</taxon>
        <taxon>Actinomycetes</taxon>
        <taxon>Jatrophihabitantales</taxon>
        <taxon>Jatrophihabitantaceae</taxon>
        <taxon>Jatrophihabitans</taxon>
    </lineage>
</organism>
<dbReference type="EMBL" id="CP097332">
    <property type="protein sequence ID" value="UQX87470.1"/>
    <property type="molecule type" value="Genomic_DNA"/>
</dbReference>